<comment type="caution">
    <text evidence="4">The sequence shown here is derived from an EMBL/GenBank/DDBJ whole genome shotgun (WGS) entry which is preliminary data.</text>
</comment>
<dbReference type="Proteomes" id="UP001500929">
    <property type="component" value="Unassembled WGS sequence"/>
</dbReference>
<evidence type="ECO:0000313" key="5">
    <source>
        <dbReference type="Proteomes" id="UP001500929"/>
    </source>
</evidence>
<dbReference type="PIRSF" id="PIRSF001365">
    <property type="entry name" value="DHDPS"/>
    <property type="match status" value="1"/>
</dbReference>
<evidence type="ECO:0000256" key="2">
    <source>
        <dbReference type="ARBA" id="ARBA00023239"/>
    </source>
</evidence>
<dbReference type="InterPro" id="IPR002220">
    <property type="entry name" value="DapA-like"/>
</dbReference>
<dbReference type="Pfam" id="PF00701">
    <property type="entry name" value="DHDPS"/>
    <property type="match status" value="1"/>
</dbReference>
<evidence type="ECO:0000256" key="1">
    <source>
        <dbReference type="ARBA" id="ARBA00007592"/>
    </source>
</evidence>
<protein>
    <submittedName>
        <fullName evidence="4">4-hydroxy-tetrahydrodipicolinate synthase</fullName>
    </submittedName>
</protein>
<name>A0ABP5QLC6_9MICO</name>
<keyword evidence="5" id="KW-1185">Reference proteome</keyword>
<keyword evidence="2 3" id="KW-0456">Lyase</keyword>
<evidence type="ECO:0000256" key="3">
    <source>
        <dbReference type="PIRNR" id="PIRNR001365"/>
    </source>
</evidence>
<gene>
    <name evidence="4" type="primary">dapA_2</name>
    <name evidence="4" type="ORF">GCM10009851_25550</name>
</gene>
<dbReference type="RefSeq" id="WP_259480922.1">
    <property type="nucleotide sequence ID" value="NZ_BAAAQY010000007.1"/>
</dbReference>
<dbReference type="CDD" id="cd00408">
    <property type="entry name" value="DHDPS-like"/>
    <property type="match status" value="1"/>
</dbReference>
<dbReference type="EMBL" id="BAAAQY010000007">
    <property type="protein sequence ID" value="GAA2239185.1"/>
    <property type="molecule type" value="Genomic_DNA"/>
</dbReference>
<organism evidence="4 5">
    <name type="scientific">Herbiconiux moechotypicola</name>
    <dbReference type="NCBI Taxonomy" id="637393"/>
    <lineage>
        <taxon>Bacteria</taxon>
        <taxon>Bacillati</taxon>
        <taxon>Actinomycetota</taxon>
        <taxon>Actinomycetes</taxon>
        <taxon>Micrococcales</taxon>
        <taxon>Microbacteriaceae</taxon>
        <taxon>Herbiconiux</taxon>
    </lineage>
</organism>
<dbReference type="SUPFAM" id="SSF51569">
    <property type="entry name" value="Aldolase"/>
    <property type="match status" value="1"/>
</dbReference>
<comment type="similarity">
    <text evidence="1 3">Belongs to the DapA family.</text>
</comment>
<dbReference type="SMART" id="SM01130">
    <property type="entry name" value="DHDPS"/>
    <property type="match status" value="1"/>
</dbReference>
<proteinExistence type="inferred from homology"/>
<dbReference type="PANTHER" id="PTHR12128:SF66">
    <property type="entry name" value="4-HYDROXY-2-OXOGLUTARATE ALDOLASE, MITOCHONDRIAL"/>
    <property type="match status" value="1"/>
</dbReference>
<evidence type="ECO:0000313" key="4">
    <source>
        <dbReference type="EMBL" id="GAA2239185.1"/>
    </source>
</evidence>
<reference evidence="5" key="1">
    <citation type="journal article" date="2019" name="Int. J. Syst. Evol. Microbiol.">
        <title>The Global Catalogue of Microorganisms (GCM) 10K type strain sequencing project: providing services to taxonomists for standard genome sequencing and annotation.</title>
        <authorList>
            <consortium name="The Broad Institute Genomics Platform"/>
            <consortium name="The Broad Institute Genome Sequencing Center for Infectious Disease"/>
            <person name="Wu L."/>
            <person name="Ma J."/>
        </authorList>
    </citation>
    <scope>NUCLEOTIDE SEQUENCE [LARGE SCALE GENOMIC DNA]</scope>
    <source>
        <strain evidence="5">JCM 16117</strain>
    </source>
</reference>
<accession>A0ABP5QLC6</accession>
<dbReference type="PANTHER" id="PTHR12128">
    <property type="entry name" value="DIHYDRODIPICOLINATE SYNTHASE"/>
    <property type="match status" value="1"/>
</dbReference>
<dbReference type="InterPro" id="IPR013785">
    <property type="entry name" value="Aldolase_TIM"/>
</dbReference>
<dbReference type="Gene3D" id="3.20.20.70">
    <property type="entry name" value="Aldolase class I"/>
    <property type="match status" value="1"/>
</dbReference>
<sequence>MTDAALITATPTAFDRTGAIDLASTVRIFEHAIGAGVDAIFVNGTTAEFAALSVDERRTTLAEAVRVAGPQRVIAHVGAASPYETRLLTDDALELGVERLSVLTPFYMPSSIDGVREQIQAATSIAGDAEIFLYLFPDRTGIQVSPTDAAGLIDEYDLAGAKISIAGTDYLAGLVAALTSPRTVLSGNDGLLREVLAAGGDGIVSGVSSSFPAPFVALVEAVRAGDAARVDELAEVVNRIVPVIGPSIAGLKLSLQRQGVIDEAHCRMAIDAPDAALTERIDAVLAREATPTFH</sequence>
<dbReference type="PRINTS" id="PR00146">
    <property type="entry name" value="DHPICSNTHASE"/>
</dbReference>